<organism evidence="2 3">
    <name type="scientific">Symbiodinium microadriaticum</name>
    <name type="common">Dinoflagellate</name>
    <name type="synonym">Zooxanthella microadriatica</name>
    <dbReference type="NCBI Taxonomy" id="2951"/>
    <lineage>
        <taxon>Eukaryota</taxon>
        <taxon>Sar</taxon>
        <taxon>Alveolata</taxon>
        <taxon>Dinophyceae</taxon>
        <taxon>Suessiales</taxon>
        <taxon>Symbiodiniaceae</taxon>
        <taxon>Symbiodinium</taxon>
    </lineage>
</organism>
<name>A0A1Q9D2A1_SYMMI</name>
<feature type="compositionally biased region" description="Low complexity" evidence="1">
    <location>
        <begin position="1"/>
        <end position="12"/>
    </location>
</feature>
<dbReference type="OrthoDB" id="10410633at2759"/>
<evidence type="ECO:0000256" key="1">
    <source>
        <dbReference type="SAM" id="MobiDB-lite"/>
    </source>
</evidence>
<proteinExistence type="predicted"/>
<gene>
    <name evidence="2" type="ORF">AK812_SmicGene29242</name>
</gene>
<evidence type="ECO:0000313" key="2">
    <source>
        <dbReference type="EMBL" id="OLP89307.1"/>
    </source>
</evidence>
<protein>
    <submittedName>
        <fullName evidence="2">Uncharacterized protein</fullName>
    </submittedName>
</protein>
<accession>A0A1Q9D2A1</accession>
<comment type="caution">
    <text evidence="2">The sequence shown here is derived from an EMBL/GenBank/DDBJ whole genome shotgun (WGS) entry which is preliminary data.</text>
</comment>
<reference evidence="2 3" key="1">
    <citation type="submission" date="2016-02" db="EMBL/GenBank/DDBJ databases">
        <title>Genome analysis of coral dinoflagellate symbionts highlights evolutionary adaptations to a symbiotic lifestyle.</title>
        <authorList>
            <person name="Aranda M."/>
            <person name="Li Y."/>
            <person name="Liew Y.J."/>
            <person name="Baumgarten S."/>
            <person name="Simakov O."/>
            <person name="Wilson M."/>
            <person name="Piel J."/>
            <person name="Ashoor H."/>
            <person name="Bougouffa S."/>
            <person name="Bajic V.B."/>
            <person name="Ryu T."/>
            <person name="Ravasi T."/>
            <person name="Bayer T."/>
            <person name="Micklem G."/>
            <person name="Kim H."/>
            <person name="Bhak J."/>
            <person name="Lajeunesse T.C."/>
            <person name="Voolstra C.R."/>
        </authorList>
    </citation>
    <scope>NUCLEOTIDE SEQUENCE [LARGE SCALE GENOMIC DNA]</scope>
    <source>
        <strain evidence="2 3">CCMP2467</strain>
    </source>
</reference>
<dbReference type="AlphaFoldDB" id="A0A1Q9D2A1"/>
<keyword evidence="3" id="KW-1185">Reference proteome</keyword>
<sequence>MFAASAVTSEAAPAEEAESEEERMDTEEISVEDLQKELRLLRKRQRTEQEDTNKRLDMMSQQLEDATYDVESHGRINAHLLQKKLQDDARNASLSLSIEGFPKGASEEDRNAFADWVLQQSKSKDRDSIKSLMNTRGELSNIIVIKFSSGWHRNQVFQWFLDNYIHKRLKLWWWSMATGRESNHEVHIRKTLSEDARLRGRFLKAAMECINGHDVEFYPVWNENAVRIKYSHDYLIWLHFSYANATCSVFADESIFDDVQAHFEATFERISASTGRGKGYTAAQAKSKIKLWADTLLDTAHNMYRTSQKSSETTVSPDGVINELFQFLDLENIQQLTSIHRKIKPLTEVLGERKLQILITCTYNDNPCLENADQAAGDDGIDWGGDDDGGGMFGDFDFGDWGGDDD</sequence>
<dbReference type="Proteomes" id="UP000186817">
    <property type="component" value="Unassembled WGS sequence"/>
</dbReference>
<feature type="compositionally biased region" description="Acidic residues" evidence="1">
    <location>
        <begin position="13"/>
        <end position="31"/>
    </location>
</feature>
<evidence type="ECO:0000313" key="3">
    <source>
        <dbReference type="Proteomes" id="UP000186817"/>
    </source>
</evidence>
<feature type="region of interest" description="Disordered" evidence="1">
    <location>
        <begin position="1"/>
        <end position="31"/>
    </location>
</feature>
<dbReference type="EMBL" id="LSRX01000767">
    <property type="protein sequence ID" value="OLP89307.1"/>
    <property type="molecule type" value="Genomic_DNA"/>
</dbReference>